<dbReference type="InterPro" id="IPR003789">
    <property type="entry name" value="Asn/Gln_tRNA_amidoTrase-B-like"/>
</dbReference>
<gene>
    <name evidence="1" type="ORF">J2S72_001521</name>
</gene>
<accession>A0ABU0AXF4</accession>
<name>A0ABU0AXF4_9FIRM</name>
<dbReference type="PANTHER" id="PTHR28055:SF1">
    <property type="entry name" value="ALTERED INHERITANCE OF MITOCHONDRIA PROTEIN 41, MITOCHONDRIAL"/>
    <property type="match status" value="1"/>
</dbReference>
<proteinExistence type="predicted"/>
<evidence type="ECO:0000313" key="1">
    <source>
        <dbReference type="EMBL" id="MDQ0275494.1"/>
    </source>
</evidence>
<sequence>MSLKDKLMEDLKTSMRERDKLRKDTITMIRAAIKQREVDERVEMTDEQILDIISKQFKEKKSDIEEFKKGNRDDLVDQAKAEMEILLDYMPKQLTDDELREIVKETIGELKIESKAQIGQLMKNIMPKVKGKADGKQVNRIALELLN</sequence>
<dbReference type="EMBL" id="JAUSTN010000007">
    <property type="protein sequence ID" value="MDQ0275494.1"/>
    <property type="molecule type" value="Genomic_DNA"/>
</dbReference>
<evidence type="ECO:0000313" key="2">
    <source>
        <dbReference type="Proteomes" id="UP001236559"/>
    </source>
</evidence>
<organism evidence="1 2">
    <name type="scientific">Peptoniphilus koenoeneniae</name>
    <dbReference type="NCBI Taxonomy" id="507751"/>
    <lineage>
        <taxon>Bacteria</taxon>
        <taxon>Bacillati</taxon>
        <taxon>Bacillota</taxon>
        <taxon>Tissierellia</taxon>
        <taxon>Tissierellales</taxon>
        <taxon>Peptoniphilaceae</taxon>
        <taxon>Peptoniphilus</taxon>
    </lineage>
</organism>
<dbReference type="Pfam" id="PF09424">
    <property type="entry name" value="YqeY"/>
    <property type="match status" value="1"/>
</dbReference>
<protein>
    <submittedName>
        <fullName evidence="1">Uncharacterized protein YqeY</fullName>
    </submittedName>
</protein>
<dbReference type="InterPro" id="IPR042184">
    <property type="entry name" value="YqeY/Aim41_N"/>
</dbReference>
<dbReference type="Gene3D" id="1.10.10.410">
    <property type="match status" value="1"/>
</dbReference>
<reference evidence="1 2" key="1">
    <citation type="submission" date="2023-07" db="EMBL/GenBank/DDBJ databases">
        <title>Genomic Encyclopedia of Type Strains, Phase IV (KMG-IV): sequencing the most valuable type-strain genomes for metagenomic binning, comparative biology and taxonomic classification.</title>
        <authorList>
            <person name="Goeker M."/>
        </authorList>
    </citation>
    <scope>NUCLEOTIDE SEQUENCE [LARGE SCALE GENOMIC DNA]</scope>
    <source>
        <strain evidence="1 2">DSM 22616</strain>
    </source>
</reference>
<keyword evidence="2" id="KW-1185">Reference proteome</keyword>
<dbReference type="Proteomes" id="UP001236559">
    <property type="component" value="Unassembled WGS sequence"/>
</dbReference>
<dbReference type="InterPro" id="IPR023168">
    <property type="entry name" value="GatB_Yqey_C_2"/>
</dbReference>
<dbReference type="SUPFAM" id="SSF89095">
    <property type="entry name" value="GatB/YqeY motif"/>
    <property type="match status" value="1"/>
</dbReference>
<dbReference type="PANTHER" id="PTHR28055">
    <property type="entry name" value="ALTERED INHERITANCE OF MITOCHONDRIA PROTEIN 41, MITOCHONDRIAL"/>
    <property type="match status" value="1"/>
</dbReference>
<dbReference type="RefSeq" id="WP_023055929.1">
    <property type="nucleotide sequence ID" value="NZ_JAUSTN010000007.1"/>
</dbReference>
<comment type="caution">
    <text evidence="1">The sequence shown here is derived from an EMBL/GenBank/DDBJ whole genome shotgun (WGS) entry which is preliminary data.</text>
</comment>
<dbReference type="InterPro" id="IPR019004">
    <property type="entry name" value="YqeY/Aim41"/>
</dbReference>
<dbReference type="Gene3D" id="1.10.1510.10">
    <property type="entry name" value="Uncharacterised protein YqeY/AIM41 PF09424, N-terminal domain"/>
    <property type="match status" value="1"/>
</dbReference>